<proteinExistence type="predicted"/>
<gene>
    <name evidence="1" type="ORF">CARN7_0439</name>
</gene>
<reference evidence="1" key="1">
    <citation type="submission" date="2009-10" db="EMBL/GenBank/DDBJ databases">
        <title>Diversity of trophic interactions inside an arsenic-rich microbial ecosystem.</title>
        <authorList>
            <person name="Bertin P.N."/>
            <person name="Heinrich-Salmeron A."/>
            <person name="Pelletier E."/>
            <person name="Goulhen-Chollet F."/>
            <person name="Arsene-Ploetze F."/>
            <person name="Gallien S."/>
            <person name="Calteau A."/>
            <person name="Vallenet D."/>
            <person name="Casiot C."/>
            <person name="Chane-Woon-Ming B."/>
            <person name="Giloteaux L."/>
            <person name="Barakat M."/>
            <person name="Bonnefoy V."/>
            <person name="Bruneel O."/>
            <person name="Chandler M."/>
            <person name="Cleiss J."/>
            <person name="Duran R."/>
            <person name="Elbaz-Poulichet F."/>
            <person name="Fonknechten N."/>
            <person name="Lauga B."/>
            <person name="Mornico D."/>
            <person name="Ortet P."/>
            <person name="Schaeffer C."/>
            <person name="Siguier P."/>
            <person name="Alexander Thil Smith A."/>
            <person name="Van Dorsselaer A."/>
            <person name="Weissenbach J."/>
            <person name="Medigue C."/>
            <person name="Le Paslier D."/>
        </authorList>
    </citation>
    <scope>NUCLEOTIDE SEQUENCE</scope>
</reference>
<accession>E6QR28</accession>
<comment type="caution">
    <text evidence="1">The sequence shown here is derived from an EMBL/GenBank/DDBJ whole genome shotgun (WGS) entry which is preliminary data.</text>
</comment>
<dbReference type="EMBL" id="CABR01000046">
    <property type="protein sequence ID" value="CBI09699.1"/>
    <property type="molecule type" value="Genomic_DNA"/>
</dbReference>
<organism evidence="1">
    <name type="scientific">mine drainage metagenome</name>
    <dbReference type="NCBI Taxonomy" id="410659"/>
    <lineage>
        <taxon>unclassified sequences</taxon>
        <taxon>metagenomes</taxon>
        <taxon>ecological metagenomes</taxon>
    </lineage>
</organism>
<dbReference type="AlphaFoldDB" id="E6QR28"/>
<name>E6QR28_9ZZZZ</name>
<sequence>MMPASGELLQYGSAADVYYAAISGEFAILGLQARLQEIGDAEYCYLFARDVMEADIPPLEACVIARGNNDQCFRFARDIVGANNHKLQQRILQTGSALDCCQFAEDIYNADIELLRARVVALGGDSVLLERLGCGEIPTSVCQQSPK</sequence>
<protein>
    <submittedName>
        <fullName evidence="1">Uncharacterized protein</fullName>
    </submittedName>
</protein>
<evidence type="ECO:0000313" key="1">
    <source>
        <dbReference type="EMBL" id="CBI09699.1"/>
    </source>
</evidence>